<dbReference type="Proteomes" id="UP000261174">
    <property type="component" value="Unassembled WGS sequence"/>
</dbReference>
<dbReference type="RefSeq" id="WP_116854602.1">
    <property type="nucleotide sequence ID" value="NZ_QTJV01000006.1"/>
</dbReference>
<feature type="chain" id="PRO_5017660294" description="Cytochrome c domain-containing protein" evidence="1">
    <location>
        <begin position="24"/>
        <end position="477"/>
    </location>
</feature>
<accession>A0A3E1P0L4</accession>
<name>A0A3E1P0L4_9BACT</name>
<keyword evidence="1" id="KW-0732">Signal</keyword>
<evidence type="ECO:0000256" key="1">
    <source>
        <dbReference type="SAM" id="SignalP"/>
    </source>
</evidence>
<dbReference type="OrthoDB" id="280897at2"/>
<reference evidence="2 3" key="1">
    <citation type="submission" date="2018-08" db="EMBL/GenBank/DDBJ databases">
        <title>Chitinophaga sp. K20C18050901, a novel bacterium isolated from forest soil.</title>
        <authorList>
            <person name="Wang C."/>
        </authorList>
    </citation>
    <scope>NUCLEOTIDE SEQUENCE [LARGE SCALE GENOMIC DNA]</scope>
    <source>
        <strain evidence="2 3">K20C18050901</strain>
    </source>
</reference>
<feature type="signal peptide" evidence="1">
    <location>
        <begin position="1"/>
        <end position="23"/>
    </location>
</feature>
<dbReference type="EMBL" id="QTJV01000006">
    <property type="protein sequence ID" value="RFM33680.1"/>
    <property type="molecule type" value="Genomic_DNA"/>
</dbReference>
<proteinExistence type="predicted"/>
<gene>
    <name evidence="2" type="ORF">DXN04_17115</name>
</gene>
<comment type="caution">
    <text evidence="2">The sequence shown here is derived from an EMBL/GenBank/DDBJ whole genome shotgun (WGS) entry which is preliminary data.</text>
</comment>
<evidence type="ECO:0008006" key="4">
    <source>
        <dbReference type="Google" id="ProtNLM"/>
    </source>
</evidence>
<evidence type="ECO:0000313" key="3">
    <source>
        <dbReference type="Proteomes" id="UP000261174"/>
    </source>
</evidence>
<organism evidence="2 3">
    <name type="scientific">Chitinophaga silvisoli</name>
    <dbReference type="NCBI Taxonomy" id="2291814"/>
    <lineage>
        <taxon>Bacteria</taxon>
        <taxon>Pseudomonadati</taxon>
        <taxon>Bacteroidota</taxon>
        <taxon>Chitinophagia</taxon>
        <taxon>Chitinophagales</taxon>
        <taxon>Chitinophagaceae</taxon>
        <taxon>Chitinophaga</taxon>
    </lineage>
</organism>
<protein>
    <recommendedName>
        <fullName evidence="4">Cytochrome c domain-containing protein</fullName>
    </recommendedName>
</protein>
<evidence type="ECO:0000313" key="2">
    <source>
        <dbReference type="EMBL" id="RFM33680.1"/>
    </source>
</evidence>
<dbReference type="AlphaFoldDB" id="A0A3E1P0L4"/>
<sequence length="477" mass="52484">MKRTTTIIRLLMLSTIIYFVSQCNNPTSKETQRAVIIPVPLPKVVPGFSFPEDSNQVYAWLSPYDSTHVYQHAWGIWAGLTANSGQSYQGDSLLVYQTWLGLGEIQSLVEKGAALTQGQELTKTSLTPLTIPRQLQHAAFFKALRLGQTIDTSAGSDFGTNFWVAVSYNNPAVKHVLKHELLKQSVLDSYLKKDAIGVIPPFPNDAITIKPTYYVGHATDSLIRIPAWMGTPSPARAYDPSVWHSYIYADVKNRQPAGKHLVIDTSANPTPEQIAAATCNVSDFISIKMDAAMAHYFNKEQSGVQGDTAKAGDLALLVAMHVTSKEISNWTWQTFYWAPNPETPQDPSSALAAMLRPGQLSHAAAHYALSTAYVEVLPNQPIMGGTNTGVSTMIGYNPYLEATFDPSTFGFKNRLSPALTFGCQTNCMSCHAMANVQNPNLYSTDQYISMNDSVFINKVQLDFAWSIQSAIIQDLKK</sequence>
<keyword evidence="3" id="KW-1185">Reference proteome</keyword>